<dbReference type="eggNOG" id="COG4425">
    <property type="taxonomic scope" value="Bacteria"/>
</dbReference>
<feature type="domain" description="Alpha/beta-hydrolase catalytic" evidence="2">
    <location>
        <begin position="314"/>
        <end position="602"/>
    </location>
</feature>
<name>I3XB58_SINF2</name>
<dbReference type="EMBL" id="CP003563">
    <property type="protein sequence ID" value="AFL53114.1"/>
    <property type="molecule type" value="Genomic_DNA"/>
</dbReference>
<dbReference type="Proteomes" id="UP000006180">
    <property type="component" value="Chromosome"/>
</dbReference>
<dbReference type="PATRIC" id="fig|1185652.3.peg.4745"/>
<dbReference type="AlphaFoldDB" id="I3XB58"/>
<dbReference type="InterPro" id="IPR027788">
    <property type="entry name" value="Alpha/beta-hydrolase_N_dom"/>
</dbReference>
<feature type="transmembrane region" description="Helical" evidence="1">
    <location>
        <begin position="100"/>
        <end position="122"/>
    </location>
</feature>
<feature type="transmembrane region" description="Helical" evidence="1">
    <location>
        <begin position="142"/>
        <end position="163"/>
    </location>
</feature>
<dbReference type="STRING" id="1185652.USDA257_c45760"/>
<sequence>MDGHSCTVVARLRVAPVDCAGAEGDIAANVSLASGDKVTTPAEWRPALEHLQQTDLSRPTRPLRPYPTILLQSFSTSGLLVGVIFFAVSLTPSLIPRPNLIQAVISGASLAAGYAIGAFLRWLWSFFELPEPTSRRARTLKIAAAIVCIAAAAVFLWQAAGWQNTVRNIMGLAPIESAEPGKLGLIAALVFVALVFLARLFRLTFRVLSRWLQYFLTRPIANALGGLVALALFWSVANGVIFKFALRAADSSFQQLDALIDPDVAPPVDPAKTGSDASLVRWDELGRQGRQFIASGPTGAEIGAFFAGAAPDPVRVYVGLNSAETARERAKLALEELKRAGGFERKSLIVVVPTGTGWIDPAALDPLEYLLHGDVASVAVQYSYLTSWLSLLVEPGYGADAANALFDEVYGYWTTLPKDRRPKLYLHGLSLGAMNSQGSVDLFDIISDPFQGALWSGPPFQSGLWRSVTADRVAGSPAWLPRYRDSSVIRFTNQKNALDIPGAHWGAMRIVYLQYASDPVTFFDPRAFYREPDWMQAPRGPDVSPALNWFPVVTGLQLLADMALATTSPIGYGHVYAPQHYIDAWMAVTDPQGVTADDVARLKTEFKGRF</sequence>
<feature type="transmembrane region" description="Helical" evidence="1">
    <location>
        <begin position="68"/>
        <end position="88"/>
    </location>
</feature>
<protein>
    <submittedName>
        <fullName evidence="4">Conserved membrane-spanning protein</fullName>
    </submittedName>
</protein>
<dbReference type="InterPro" id="IPR012037">
    <property type="entry name" value="Alpha/beta-hydrolase_fam"/>
</dbReference>
<accession>I3XB58</accession>
<feature type="transmembrane region" description="Helical" evidence="1">
    <location>
        <begin position="222"/>
        <end position="246"/>
    </location>
</feature>
<dbReference type="ESTHER" id="rhifr-i3xb58">
    <property type="family name" value="Abhydrolase_9"/>
</dbReference>
<gene>
    <name evidence="4" type="ORF">USDA257_c45760</name>
</gene>
<dbReference type="Pfam" id="PF15420">
    <property type="entry name" value="Abhydrolase_9_N"/>
    <property type="match status" value="1"/>
</dbReference>
<reference evidence="4 5" key="1">
    <citation type="journal article" date="2012" name="J. Bacteriol.">
        <title>Complete genome sequence of the broad-host-range strain Sinorhizobium fredii USDA257.</title>
        <authorList>
            <person name="Schuldes J."/>
            <person name="Rodriguez Orbegoso M."/>
            <person name="Schmeisser C."/>
            <person name="Krishnan H.B."/>
            <person name="Daniel R."/>
            <person name="Streit W.R."/>
        </authorList>
    </citation>
    <scope>NUCLEOTIDE SEQUENCE [LARGE SCALE GENOMIC DNA]</scope>
    <source>
        <strain evidence="4 5">USDA 257</strain>
    </source>
</reference>
<keyword evidence="1" id="KW-0812">Transmembrane</keyword>
<organism evidence="4 5">
    <name type="scientific">Sinorhizobium fredii (strain USDA 257)</name>
    <dbReference type="NCBI Taxonomy" id="1185652"/>
    <lineage>
        <taxon>Bacteria</taxon>
        <taxon>Pseudomonadati</taxon>
        <taxon>Pseudomonadota</taxon>
        <taxon>Alphaproteobacteria</taxon>
        <taxon>Hyphomicrobiales</taxon>
        <taxon>Rhizobiaceae</taxon>
        <taxon>Sinorhizobium/Ensifer group</taxon>
        <taxon>Sinorhizobium</taxon>
    </lineage>
</organism>
<evidence type="ECO:0000313" key="5">
    <source>
        <dbReference type="Proteomes" id="UP000006180"/>
    </source>
</evidence>
<dbReference type="PIRSF" id="PIRSF007542">
    <property type="entry name" value="UCP007542"/>
    <property type="match status" value="1"/>
</dbReference>
<proteinExistence type="predicted"/>
<feature type="domain" description="Alpha/beta-hydrolase N-terminal" evidence="3">
    <location>
        <begin position="90"/>
        <end position="297"/>
    </location>
</feature>
<evidence type="ECO:0000259" key="3">
    <source>
        <dbReference type="Pfam" id="PF15420"/>
    </source>
</evidence>
<dbReference type="HOGENOM" id="CLU_023789_0_0_5"/>
<feature type="transmembrane region" description="Helical" evidence="1">
    <location>
        <begin position="183"/>
        <end position="201"/>
    </location>
</feature>
<dbReference type="KEGG" id="sfd:USDA257_c45760"/>
<keyword evidence="1" id="KW-1133">Transmembrane helix</keyword>
<dbReference type="InterPro" id="IPR027787">
    <property type="entry name" value="Alpha/beta-hydrolase_catalytic"/>
</dbReference>
<evidence type="ECO:0000256" key="1">
    <source>
        <dbReference type="SAM" id="Phobius"/>
    </source>
</evidence>
<keyword evidence="1" id="KW-0472">Membrane</keyword>
<evidence type="ECO:0000259" key="2">
    <source>
        <dbReference type="Pfam" id="PF10081"/>
    </source>
</evidence>
<dbReference type="Pfam" id="PF10081">
    <property type="entry name" value="Abhydrolase_9"/>
    <property type="match status" value="1"/>
</dbReference>
<evidence type="ECO:0000313" key="4">
    <source>
        <dbReference type="EMBL" id="AFL53114.1"/>
    </source>
</evidence>